<reference evidence="1 2" key="1">
    <citation type="submission" date="2018-09" db="EMBL/GenBank/DDBJ databases">
        <title>Complete genome sequence of the hydrocarbonoclastic bacterium Alcaligenes aquatilis QD168, isolated from a crude-oil polluted marine sediment of Central Chile.</title>
        <authorList>
            <person name="Duran R.E."/>
            <person name="Barra B."/>
            <person name="Salva-Serra F."/>
            <person name="Mendez V."/>
            <person name="Moore E.R.B."/>
            <person name="Seeger M."/>
        </authorList>
    </citation>
    <scope>NUCLEOTIDE SEQUENCE [LARGE SCALE GENOMIC DNA]</scope>
    <source>
        <strain evidence="1 2">QD168</strain>
    </source>
</reference>
<name>A0A3G2HXX1_9BURK</name>
<organism evidence="1 2">
    <name type="scientific">Alcaligenes aquatilis</name>
    <dbReference type="NCBI Taxonomy" id="323284"/>
    <lineage>
        <taxon>Bacteria</taxon>
        <taxon>Pseudomonadati</taxon>
        <taxon>Pseudomonadota</taxon>
        <taxon>Betaproteobacteria</taxon>
        <taxon>Burkholderiales</taxon>
        <taxon>Alcaligenaceae</taxon>
        <taxon>Alcaligenes</taxon>
    </lineage>
</organism>
<dbReference type="AlphaFoldDB" id="A0A3G2HXX1"/>
<protein>
    <submittedName>
        <fullName evidence="1">Phage portal protein</fullName>
    </submittedName>
</protein>
<dbReference type="OrthoDB" id="9765386at2"/>
<evidence type="ECO:0000313" key="2">
    <source>
        <dbReference type="Proteomes" id="UP000268070"/>
    </source>
</evidence>
<dbReference type="EMBL" id="CP032153">
    <property type="protein sequence ID" value="AYN21598.1"/>
    <property type="molecule type" value="Genomic_DNA"/>
</dbReference>
<dbReference type="Pfam" id="PF04860">
    <property type="entry name" value="Phage_portal"/>
    <property type="match status" value="1"/>
</dbReference>
<sequence>MLFKKSTVDTGALAGWVSGLLGGSKSTSGQLVNHETALSIPVLQNCVSLLAESVAQMPLELYRRKPDGGREAAVAHPLYDILRYQPNGWQTPFEFRECGQLSAGLRGNSYSYIERDARGRIQALYPLDAGKVTVLRGGDLQPYYRIGSGDPLPQRLIHHMRWISLDSYVGLSPIALHANSVGYTLALSEYSAKSFLNGTALSGVLERPAEAPPFKDQKTADAITSEWQERFGGASNRGKIALLQEGMTFRPLTMSNVDAELISMLKLSDSDTARIYKIPLPMVGTLEGATYNNVENLQIQFVIYALMPWLRRHEQAMQRDFLSPGERNEYYIEFNIGGLLRGNQEARYKAYAVGRQWGWLSINDIRRLENMPPVVGGDVYLQPLNMVDAASSSAGSSPSEPDPKAVAAIAEAMK</sequence>
<dbReference type="InterPro" id="IPR006427">
    <property type="entry name" value="Portal_HK97"/>
</dbReference>
<dbReference type="NCBIfam" id="TIGR01537">
    <property type="entry name" value="portal_HK97"/>
    <property type="match status" value="1"/>
</dbReference>
<dbReference type="RefSeq" id="WP_121739323.1">
    <property type="nucleotide sequence ID" value="NZ_CP032153.1"/>
</dbReference>
<accession>A0A3G2HXX1</accession>
<dbReference type="KEGG" id="aaqu:D3M96_14295"/>
<gene>
    <name evidence="1" type="ORF">D3M96_14295</name>
</gene>
<dbReference type="InterPro" id="IPR006944">
    <property type="entry name" value="Phage/GTA_portal"/>
</dbReference>
<proteinExistence type="predicted"/>
<dbReference type="Proteomes" id="UP000268070">
    <property type="component" value="Chromosome"/>
</dbReference>
<evidence type="ECO:0000313" key="1">
    <source>
        <dbReference type="EMBL" id="AYN21598.1"/>
    </source>
</evidence>